<evidence type="ECO:0000313" key="6">
    <source>
        <dbReference type="EMBL" id="RZO76870.1"/>
    </source>
</evidence>
<dbReference type="GO" id="GO:0046872">
    <property type="term" value="F:metal ion binding"/>
    <property type="evidence" value="ECO:0007669"/>
    <property type="project" value="UniProtKB-KW"/>
</dbReference>
<dbReference type="EMBL" id="SHAG01000007">
    <property type="protein sequence ID" value="RZO76870.1"/>
    <property type="molecule type" value="Genomic_DNA"/>
</dbReference>
<keyword evidence="4" id="KW-0106">Calcium</keyword>
<dbReference type="PROSITE" id="PS00523">
    <property type="entry name" value="SULFATASE_1"/>
    <property type="match status" value="1"/>
</dbReference>
<dbReference type="InterPro" id="IPR017850">
    <property type="entry name" value="Alkaline_phosphatase_core_sf"/>
</dbReference>
<comment type="similarity">
    <text evidence="1">Belongs to the sulfatase family.</text>
</comment>
<name>A0A520S324_9GAMM</name>
<accession>A0A520S324</accession>
<keyword evidence="3" id="KW-0378">Hydrolase</keyword>
<dbReference type="PANTHER" id="PTHR42693">
    <property type="entry name" value="ARYLSULFATASE FAMILY MEMBER"/>
    <property type="match status" value="1"/>
</dbReference>
<evidence type="ECO:0000256" key="4">
    <source>
        <dbReference type="ARBA" id="ARBA00022837"/>
    </source>
</evidence>
<dbReference type="InterPro" id="IPR000917">
    <property type="entry name" value="Sulfatase_N"/>
</dbReference>
<dbReference type="Gene3D" id="3.40.720.10">
    <property type="entry name" value="Alkaline Phosphatase, subunit A"/>
    <property type="match status" value="1"/>
</dbReference>
<evidence type="ECO:0000313" key="7">
    <source>
        <dbReference type="Proteomes" id="UP000316199"/>
    </source>
</evidence>
<evidence type="ECO:0000259" key="5">
    <source>
        <dbReference type="Pfam" id="PF00884"/>
    </source>
</evidence>
<protein>
    <submittedName>
        <fullName evidence="6">Arylsulfatase</fullName>
    </submittedName>
</protein>
<dbReference type="AlphaFoldDB" id="A0A520S324"/>
<dbReference type="CDD" id="cd16025">
    <property type="entry name" value="PAS_like"/>
    <property type="match status" value="1"/>
</dbReference>
<dbReference type="InterPro" id="IPR050738">
    <property type="entry name" value="Sulfatase"/>
</dbReference>
<dbReference type="Proteomes" id="UP000316199">
    <property type="component" value="Unassembled WGS sequence"/>
</dbReference>
<dbReference type="PANTHER" id="PTHR42693:SF43">
    <property type="entry name" value="BLL2667 PROTEIN"/>
    <property type="match status" value="1"/>
</dbReference>
<proteinExistence type="inferred from homology"/>
<evidence type="ECO:0000256" key="2">
    <source>
        <dbReference type="ARBA" id="ARBA00022723"/>
    </source>
</evidence>
<keyword evidence="2" id="KW-0479">Metal-binding</keyword>
<reference evidence="6 7" key="1">
    <citation type="submission" date="2019-02" db="EMBL/GenBank/DDBJ databases">
        <title>Prokaryotic population dynamics and viral predation in marine succession experiment using metagenomics: the confinement effect.</title>
        <authorList>
            <person name="Haro-Moreno J.M."/>
            <person name="Rodriguez-Valera F."/>
            <person name="Lopez-Perez M."/>
        </authorList>
    </citation>
    <scope>NUCLEOTIDE SEQUENCE [LARGE SCALE GENOMIC DNA]</scope>
    <source>
        <strain evidence="6">MED-G157</strain>
    </source>
</reference>
<dbReference type="Gene3D" id="3.30.1120.10">
    <property type="match status" value="1"/>
</dbReference>
<evidence type="ECO:0000256" key="3">
    <source>
        <dbReference type="ARBA" id="ARBA00022801"/>
    </source>
</evidence>
<dbReference type="GO" id="GO:0016787">
    <property type="term" value="F:hydrolase activity"/>
    <property type="evidence" value="ECO:0007669"/>
    <property type="project" value="UniProtKB-KW"/>
</dbReference>
<comment type="caution">
    <text evidence="6">The sequence shown here is derived from an EMBL/GenBank/DDBJ whole genome shotgun (WGS) entry which is preliminary data.</text>
</comment>
<dbReference type="Pfam" id="PF00884">
    <property type="entry name" value="Sulfatase"/>
    <property type="match status" value="1"/>
</dbReference>
<sequence length="744" mass="83342">MALEFGGEIRTTYETSTPEWQEGNRAQGKPNVLVILLDDTGFGNLGCYGSNINTPNMDALATNGLRYNNFHVTPLCSPTRASILTGRNHHAVGISTISGFGDSGYPNQRGCISRHSANLAEMLSEEGFATFALGKWHLNPSANFSAGGPHNEWPLQRGFDRFYGFLPGGTPQFYPELTYDNHPVNPSRRPEDGYHVTDDLVDHAIEFVNDLSYGSPTTPFFMYFAPGAMHAPHQVPPEFIDKYKGCYDEGWDVIRERYFNRQIEMGIIPNNTALPPRNPGVKPWSSLTKNQQKFVCRLQETWAGFLEHTDTQIGRLIDHLRVIEKLDDTVVVLTADNGTSQSGGPYGVMSVGTSPGRGATNDGVTIAERRGRSLPEEDFDAIQEKLDDIGSHKTNSDIPWGWAQVGNTPLRWYKQDTHGGGVRVPMIIHYPRCIEDMGAIRNQFHYVNDIAPTLLEIVGVKPKSNYGGYEQMPITGTSLVYSLQDGNCSSKKPIQYFEMMGKRGLWIDGWKAVTRHQSGDDYNEEEWELYHLDEDFSESRNLAAEEPSRLRKMIDLWWLEAGRNGVLPLDDRVGHRGRKIDKPRTSFRFVPPMAHVPRVMSPPLANNNWSLTADIEIKAEKTEGVIYAQGSFLNGLSLFVERGVLGFVFTVMDTPKVWLSKELLPLGRINLEVLFRKQENDCGIFLLKLQDKEIASVGIADTTHMASMRGADVGRDLDAPVTNRYNAPFDFTGLIYSVLLELEL</sequence>
<organism evidence="6 7">
    <name type="scientific">OM182 bacterium</name>
    <dbReference type="NCBI Taxonomy" id="2510334"/>
    <lineage>
        <taxon>Bacteria</taxon>
        <taxon>Pseudomonadati</taxon>
        <taxon>Pseudomonadota</taxon>
        <taxon>Gammaproteobacteria</taxon>
        <taxon>OMG group</taxon>
        <taxon>OM182 clade</taxon>
    </lineage>
</organism>
<evidence type="ECO:0000256" key="1">
    <source>
        <dbReference type="ARBA" id="ARBA00008779"/>
    </source>
</evidence>
<gene>
    <name evidence="6" type="ORF">EVA68_03235</name>
</gene>
<feature type="domain" description="Sulfatase N-terminal" evidence="5">
    <location>
        <begin position="30"/>
        <end position="460"/>
    </location>
</feature>
<dbReference type="SUPFAM" id="SSF53649">
    <property type="entry name" value="Alkaline phosphatase-like"/>
    <property type="match status" value="1"/>
</dbReference>
<dbReference type="InterPro" id="IPR024607">
    <property type="entry name" value="Sulfatase_CS"/>
</dbReference>